<reference evidence="1" key="1">
    <citation type="submission" date="2018-02" db="EMBL/GenBank/DDBJ databases">
        <title>Rhizophora mucronata_Transcriptome.</title>
        <authorList>
            <person name="Meera S.P."/>
            <person name="Sreeshan A."/>
            <person name="Augustine A."/>
        </authorList>
    </citation>
    <scope>NUCLEOTIDE SEQUENCE</scope>
    <source>
        <tissue evidence="1">Leaf</tissue>
    </source>
</reference>
<organism evidence="1">
    <name type="scientific">Rhizophora mucronata</name>
    <name type="common">Asiatic mangrove</name>
    <dbReference type="NCBI Taxonomy" id="61149"/>
    <lineage>
        <taxon>Eukaryota</taxon>
        <taxon>Viridiplantae</taxon>
        <taxon>Streptophyta</taxon>
        <taxon>Embryophyta</taxon>
        <taxon>Tracheophyta</taxon>
        <taxon>Spermatophyta</taxon>
        <taxon>Magnoliopsida</taxon>
        <taxon>eudicotyledons</taxon>
        <taxon>Gunneridae</taxon>
        <taxon>Pentapetalae</taxon>
        <taxon>rosids</taxon>
        <taxon>fabids</taxon>
        <taxon>Malpighiales</taxon>
        <taxon>Rhizophoraceae</taxon>
        <taxon>Rhizophora</taxon>
    </lineage>
</organism>
<dbReference type="EMBL" id="GGEC01080005">
    <property type="protein sequence ID" value="MBX60489.1"/>
    <property type="molecule type" value="Transcribed_RNA"/>
</dbReference>
<proteinExistence type="predicted"/>
<sequence>MISRIEWFNVAEMNSGNDLEVRCGRDWRVETQSSGYNVPSQAACAI</sequence>
<dbReference type="AlphaFoldDB" id="A0A2P2Q0R0"/>
<accession>A0A2P2Q0R0</accession>
<name>A0A2P2Q0R0_RHIMU</name>
<evidence type="ECO:0000313" key="1">
    <source>
        <dbReference type="EMBL" id="MBX60489.1"/>
    </source>
</evidence>
<protein>
    <submittedName>
        <fullName evidence="1">Uncharacterized protein</fullName>
    </submittedName>
</protein>